<dbReference type="STRING" id="1120918.SAMN05216249_11743"/>
<accession>A0A1I0ZTD7</accession>
<dbReference type="InterPro" id="IPR019271">
    <property type="entry name" value="DUF2284_metal-binding"/>
</dbReference>
<dbReference type="EMBL" id="FOJY01000017">
    <property type="protein sequence ID" value="SFB28771.1"/>
    <property type="molecule type" value="Genomic_DNA"/>
</dbReference>
<reference evidence="1 2" key="1">
    <citation type="submission" date="2016-10" db="EMBL/GenBank/DDBJ databases">
        <authorList>
            <person name="de Groot N.N."/>
        </authorList>
    </citation>
    <scope>NUCLEOTIDE SEQUENCE [LARGE SCALE GENOMIC DNA]</scope>
    <source>
        <strain evidence="1 2">DSM 5522</strain>
    </source>
</reference>
<organism evidence="1 2">
    <name type="scientific">Acetitomaculum ruminis DSM 5522</name>
    <dbReference type="NCBI Taxonomy" id="1120918"/>
    <lineage>
        <taxon>Bacteria</taxon>
        <taxon>Bacillati</taxon>
        <taxon>Bacillota</taxon>
        <taxon>Clostridia</taxon>
        <taxon>Lachnospirales</taxon>
        <taxon>Lachnospiraceae</taxon>
        <taxon>Acetitomaculum</taxon>
    </lineage>
</organism>
<dbReference type="OrthoDB" id="5420534at2"/>
<dbReference type="Proteomes" id="UP000198838">
    <property type="component" value="Unassembled WGS sequence"/>
</dbReference>
<keyword evidence="2" id="KW-1185">Reference proteome</keyword>
<evidence type="ECO:0000313" key="2">
    <source>
        <dbReference type="Proteomes" id="UP000198838"/>
    </source>
</evidence>
<evidence type="ECO:0000313" key="1">
    <source>
        <dbReference type="EMBL" id="SFB28771.1"/>
    </source>
</evidence>
<protein>
    <submittedName>
        <fullName evidence="1">Predicted metal-binding protein</fullName>
    </submittedName>
</protein>
<proteinExistence type="predicted"/>
<name>A0A1I0ZTD7_9FIRM</name>
<sequence>MDYDAKVFVKAIKKEKILSEYMMKTDVTKACKFCPYYNKAWSCPPGTPDAACYLEAYNTGIFIVTKVTYLNNLEKKEPDLEEIKKIREESYEKVKGQIATAMYDLEENLENSRMLIAGRCLNCKSCHRLENKPCRYPMYRRYSITAFGFDIAKILKDFFDIKLIWCSNKLPEYELAVSAIFI</sequence>
<dbReference type="RefSeq" id="WP_092873662.1">
    <property type="nucleotide sequence ID" value="NZ_FOJY01000017.1"/>
</dbReference>
<gene>
    <name evidence="1" type="ORF">SAMN05216249_11743</name>
</gene>
<dbReference type="AlphaFoldDB" id="A0A1I0ZTD7"/>
<dbReference type="Pfam" id="PF10050">
    <property type="entry name" value="DUF2284"/>
    <property type="match status" value="1"/>
</dbReference>